<dbReference type="EMBL" id="CP060696">
    <property type="protein sequence ID" value="QNO18972.1"/>
    <property type="molecule type" value="Genomic_DNA"/>
</dbReference>
<accession>A0A7G9WJW0</accession>
<keyword evidence="2" id="KW-1185">Reference proteome</keyword>
<dbReference type="KEGG" id="caml:H6X83_04935"/>
<dbReference type="InterPro" id="IPR019908">
    <property type="entry name" value="Toxin_RalR"/>
</dbReference>
<organism evidence="1 2">
    <name type="scientific">Caproicibacterium amylolyticum</name>
    <dbReference type="NCBI Taxonomy" id="2766537"/>
    <lineage>
        <taxon>Bacteria</taxon>
        <taxon>Bacillati</taxon>
        <taxon>Bacillota</taxon>
        <taxon>Clostridia</taxon>
        <taxon>Eubacteriales</taxon>
        <taxon>Oscillospiraceae</taxon>
        <taxon>Caproicibacterium</taxon>
    </lineage>
</organism>
<dbReference type="Proteomes" id="UP000516046">
    <property type="component" value="Chromosome"/>
</dbReference>
<sequence>MTEKLKPCPFCGGEARYNRKQISQGCVLVGYDCEQCGAAAPVFTGPVAIEKSMKISAAKAWNRRAQQPNEPLTLEGLRKMDGHPVWVKAVDPNNSDTNYWAIVSANMHYSHKSGGVISMPTDGVAVVAITYFENYSKTWLAYRRPPEAGEKG</sequence>
<reference evidence="1 2" key="1">
    <citation type="submission" date="2020-08" db="EMBL/GenBank/DDBJ databases">
        <authorList>
            <person name="Ren C."/>
            <person name="Gu Y."/>
            <person name="Xu Y."/>
        </authorList>
    </citation>
    <scope>NUCLEOTIDE SEQUENCE [LARGE SCALE GENOMIC DNA]</scope>
    <source>
        <strain evidence="1 2">LBM18003</strain>
    </source>
</reference>
<name>A0A7G9WJW0_9FIRM</name>
<gene>
    <name evidence="1" type="ORF">H6X83_04935</name>
</gene>
<evidence type="ECO:0000313" key="1">
    <source>
        <dbReference type="EMBL" id="QNO18972.1"/>
    </source>
</evidence>
<dbReference type="Pfam" id="PF14354">
    <property type="entry name" value="Lar_restr_allev"/>
    <property type="match status" value="1"/>
</dbReference>
<proteinExistence type="predicted"/>
<dbReference type="RefSeq" id="WP_212508042.1">
    <property type="nucleotide sequence ID" value="NZ_CP060696.1"/>
</dbReference>
<evidence type="ECO:0000313" key="2">
    <source>
        <dbReference type="Proteomes" id="UP000516046"/>
    </source>
</evidence>
<protein>
    <submittedName>
        <fullName evidence="1">Lar family restriction alleviation protein</fullName>
    </submittedName>
</protein>
<dbReference type="NCBIfam" id="TIGR03655">
    <property type="entry name" value="anti_R_Lar"/>
    <property type="match status" value="1"/>
</dbReference>
<dbReference type="AlphaFoldDB" id="A0A7G9WJW0"/>